<protein>
    <recommendedName>
        <fullName evidence="4">dTDP-4-dehydrorhamnose 3,5-epimerase</fullName>
        <ecNumber evidence="3">5.1.3.13</ecNumber>
    </recommendedName>
    <alternativeName>
        <fullName evidence="6">Thymidine diphospho-4-keto-rhamnose 3,5-epimerase</fullName>
    </alternativeName>
    <alternativeName>
        <fullName evidence="5">dTDP-4-keto-6-deoxyglucose 3,5-epimerase</fullName>
    </alternativeName>
    <alternativeName>
        <fullName evidence="7">dTDP-6-deoxy-D-xylo-4-hexulose 3,5-epimerase</fullName>
    </alternativeName>
</protein>
<evidence type="ECO:0000256" key="2">
    <source>
        <dbReference type="ARBA" id="ARBA00001997"/>
    </source>
</evidence>
<keyword evidence="9" id="KW-0413">Isomerase</keyword>
<keyword evidence="10" id="KW-1185">Reference proteome</keyword>
<organism evidence="9 10">
    <name type="scientific">Thermogutta terrifontis</name>
    <dbReference type="NCBI Taxonomy" id="1331910"/>
    <lineage>
        <taxon>Bacteria</taxon>
        <taxon>Pseudomonadati</taxon>
        <taxon>Planctomycetota</taxon>
        <taxon>Planctomycetia</taxon>
        <taxon>Pirellulales</taxon>
        <taxon>Thermoguttaceae</taxon>
        <taxon>Thermogutta</taxon>
    </lineage>
</organism>
<dbReference type="SUPFAM" id="SSF51182">
    <property type="entry name" value="RmlC-like cupins"/>
    <property type="match status" value="1"/>
</dbReference>
<accession>A0A286RGT3</accession>
<evidence type="ECO:0000256" key="8">
    <source>
        <dbReference type="PIRSR" id="PIRSR600888-3"/>
    </source>
</evidence>
<dbReference type="InterPro" id="IPR000888">
    <property type="entry name" value="RmlC-like"/>
</dbReference>
<dbReference type="GO" id="GO:0019305">
    <property type="term" value="P:dTDP-rhamnose biosynthetic process"/>
    <property type="evidence" value="ECO:0007669"/>
    <property type="project" value="TreeGrafter"/>
</dbReference>
<sequence>MSEVLFREGQIEGVQIRPLRRFSDARGWLVELFRHDELVPELYPVMAYVSETLPGVVRGPHEHRDQTDYFAFIGPGDFKLYLWDYRRDSPTYLVAQKLIVGESNAVCVTIPPGVVHAYKNISDRPGLVFNAPNRLYAGWGKKEKVDEIRYEDLSDSPFVID</sequence>
<comment type="catalytic activity">
    <reaction evidence="1">
        <text>dTDP-4-dehydro-6-deoxy-alpha-D-glucose = dTDP-4-dehydro-beta-L-rhamnose</text>
        <dbReference type="Rhea" id="RHEA:16969"/>
        <dbReference type="ChEBI" id="CHEBI:57649"/>
        <dbReference type="ChEBI" id="CHEBI:62830"/>
        <dbReference type="EC" id="5.1.3.13"/>
    </reaction>
</comment>
<evidence type="ECO:0000256" key="1">
    <source>
        <dbReference type="ARBA" id="ARBA00001298"/>
    </source>
</evidence>
<gene>
    <name evidence="9" type="ORF">THTE_2558</name>
</gene>
<dbReference type="EMBL" id="CP018477">
    <property type="protein sequence ID" value="ASV75160.1"/>
    <property type="molecule type" value="Genomic_DNA"/>
</dbReference>
<dbReference type="KEGG" id="ttf:THTE_2558"/>
<dbReference type="PANTHER" id="PTHR21047:SF2">
    <property type="entry name" value="THYMIDINE DIPHOSPHO-4-KETO-RHAMNOSE 3,5-EPIMERASE"/>
    <property type="match status" value="1"/>
</dbReference>
<name>A0A286RGT3_9BACT</name>
<dbReference type="Gene3D" id="2.60.120.10">
    <property type="entry name" value="Jelly Rolls"/>
    <property type="match status" value="1"/>
</dbReference>
<dbReference type="PANTHER" id="PTHR21047">
    <property type="entry name" value="DTDP-6-DEOXY-D-GLUCOSE-3,5 EPIMERASE"/>
    <property type="match status" value="1"/>
</dbReference>
<dbReference type="AlphaFoldDB" id="A0A286RGT3"/>
<feature type="site" description="Participates in a stacking interaction with the thymidine ring of dTDP-4-oxo-6-deoxyglucose" evidence="8">
    <location>
        <position position="136"/>
    </location>
</feature>
<reference evidence="9 10" key="1">
    <citation type="journal article" name="Front. Microbiol.">
        <title>Sugar Metabolism of the First Thermophilic Planctomycete Thermogutta terrifontis: Comparative Genomic and Transcriptomic Approaches.</title>
        <authorList>
            <person name="Elcheninov A.G."/>
            <person name="Menzel P."/>
            <person name="Gudbergsdottir S.R."/>
            <person name="Slesarev A.I."/>
            <person name="Kadnikov V.V."/>
            <person name="Krogh A."/>
            <person name="Bonch-Osmolovskaya E.A."/>
            <person name="Peng X."/>
            <person name="Kublanov I.V."/>
        </authorList>
    </citation>
    <scope>NUCLEOTIDE SEQUENCE [LARGE SCALE GENOMIC DNA]</scope>
    <source>
        <strain evidence="9 10">R1</strain>
    </source>
</reference>
<dbReference type="GO" id="GO:0008830">
    <property type="term" value="F:dTDP-4-dehydrorhamnose 3,5-epimerase activity"/>
    <property type="evidence" value="ECO:0007669"/>
    <property type="project" value="UniProtKB-EC"/>
</dbReference>
<dbReference type="Proteomes" id="UP000215086">
    <property type="component" value="Chromosome"/>
</dbReference>
<dbReference type="OrthoDB" id="9800680at2"/>
<evidence type="ECO:0000313" key="10">
    <source>
        <dbReference type="Proteomes" id="UP000215086"/>
    </source>
</evidence>
<dbReference type="Pfam" id="PF00908">
    <property type="entry name" value="dTDP_sugar_isom"/>
    <property type="match status" value="1"/>
</dbReference>
<evidence type="ECO:0000256" key="7">
    <source>
        <dbReference type="ARBA" id="ARBA00033311"/>
    </source>
</evidence>
<proteinExistence type="predicted"/>
<dbReference type="EC" id="5.1.3.13" evidence="3"/>
<dbReference type="InterPro" id="IPR011051">
    <property type="entry name" value="RmlC_Cupin_sf"/>
</dbReference>
<dbReference type="RefSeq" id="WP_095415300.1">
    <property type="nucleotide sequence ID" value="NZ_CP018477.1"/>
</dbReference>
<evidence type="ECO:0000313" key="9">
    <source>
        <dbReference type="EMBL" id="ASV75160.1"/>
    </source>
</evidence>
<dbReference type="GO" id="GO:0000271">
    <property type="term" value="P:polysaccharide biosynthetic process"/>
    <property type="evidence" value="ECO:0007669"/>
    <property type="project" value="TreeGrafter"/>
</dbReference>
<dbReference type="GO" id="GO:0005829">
    <property type="term" value="C:cytosol"/>
    <property type="evidence" value="ECO:0007669"/>
    <property type="project" value="TreeGrafter"/>
</dbReference>
<evidence type="ECO:0000256" key="4">
    <source>
        <dbReference type="ARBA" id="ARBA00019595"/>
    </source>
</evidence>
<comment type="function">
    <text evidence="2">Catalyzes the epimerization of the C3' and C5'positions of dTDP-6-deoxy-D-xylo-4-hexulose, forming dTDP-6-deoxy-L-lyxo-4-hexulose.</text>
</comment>
<evidence type="ECO:0000256" key="5">
    <source>
        <dbReference type="ARBA" id="ARBA00029758"/>
    </source>
</evidence>
<evidence type="ECO:0000256" key="6">
    <source>
        <dbReference type="ARBA" id="ARBA00031424"/>
    </source>
</evidence>
<evidence type="ECO:0000256" key="3">
    <source>
        <dbReference type="ARBA" id="ARBA00012098"/>
    </source>
</evidence>
<dbReference type="InterPro" id="IPR014710">
    <property type="entry name" value="RmlC-like_jellyroll"/>
</dbReference>